<comment type="caution">
    <text evidence="5">The sequence shown here is derived from an EMBL/GenBank/DDBJ whole genome shotgun (WGS) entry which is preliminary data.</text>
</comment>
<dbReference type="RefSeq" id="WP_304560750.1">
    <property type="nucleotide sequence ID" value="NZ_JAUQSZ010000004.1"/>
</dbReference>
<dbReference type="Proteomes" id="UP001176468">
    <property type="component" value="Unassembled WGS sequence"/>
</dbReference>
<dbReference type="InterPro" id="IPR023187">
    <property type="entry name" value="Tscrpt_reg_MarR-type_CS"/>
</dbReference>
<dbReference type="PRINTS" id="PR00598">
    <property type="entry name" value="HTHMARR"/>
</dbReference>
<dbReference type="SMART" id="SM00347">
    <property type="entry name" value="HTH_MARR"/>
    <property type="match status" value="1"/>
</dbReference>
<organism evidence="5 6">
    <name type="scientific">Sphingomonas immobilis</name>
    <dbReference type="NCBI Taxonomy" id="3063997"/>
    <lineage>
        <taxon>Bacteria</taxon>
        <taxon>Pseudomonadati</taxon>
        <taxon>Pseudomonadota</taxon>
        <taxon>Alphaproteobacteria</taxon>
        <taxon>Sphingomonadales</taxon>
        <taxon>Sphingomonadaceae</taxon>
        <taxon>Sphingomonas</taxon>
    </lineage>
</organism>
<keyword evidence="2" id="KW-0238">DNA-binding</keyword>
<dbReference type="SUPFAM" id="SSF46785">
    <property type="entry name" value="Winged helix' DNA-binding domain"/>
    <property type="match status" value="1"/>
</dbReference>
<dbReference type="PROSITE" id="PS50995">
    <property type="entry name" value="HTH_MARR_2"/>
    <property type="match status" value="1"/>
</dbReference>
<gene>
    <name evidence="5" type="ORF">Q5H94_08085</name>
</gene>
<evidence type="ECO:0000256" key="2">
    <source>
        <dbReference type="ARBA" id="ARBA00023125"/>
    </source>
</evidence>
<evidence type="ECO:0000259" key="4">
    <source>
        <dbReference type="PROSITE" id="PS50995"/>
    </source>
</evidence>
<reference evidence="5" key="1">
    <citation type="submission" date="2023-07" db="EMBL/GenBank/DDBJ databases">
        <authorList>
            <person name="Kim M.K."/>
        </authorList>
    </citation>
    <scope>NUCLEOTIDE SEQUENCE</scope>
    <source>
        <strain evidence="5">CA1-15</strain>
    </source>
</reference>
<dbReference type="EMBL" id="JAUQSZ010000004">
    <property type="protein sequence ID" value="MDO7842283.1"/>
    <property type="molecule type" value="Genomic_DNA"/>
</dbReference>
<evidence type="ECO:0000256" key="1">
    <source>
        <dbReference type="ARBA" id="ARBA00023015"/>
    </source>
</evidence>
<dbReference type="PANTHER" id="PTHR33164:SF64">
    <property type="entry name" value="TRANSCRIPTIONAL REGULATOR SLYA"/>
    <property type="match status" value="1"/>
</dbReference>
<dbReference type="InterPro" id="IPR000835">
    <property type="entry name" value="HTH_MarR-typ"/>
</dbReference>
<evidence type="ECO:0000256" key="3">
    <source>
        <dbReference type="ARBA" id="ARBA00023163"/>
    </source>
</evidence>
<proteinExistence type="predicted"/>
<dbReference type="PROSITE" id="PS01117">
    <property type="entry name" value="HTH_MARR_1"/>
    <property type="match status" value="1"/>
</dbReference>
<evidence type="ECO:0000313" key="5">
    <source>
        <dbReference type="EMBL" id="MDO7842283.1"/>
    </source>
</evidence>
<feature type="domain" description="HTH marR-type" evidence="4">
    <location>
        <begin position="1"/>
        <end position="136"/>
    </location>
</feature>
<dbReference type="PANTHER" id="PTHR33164">
    <property type="entry name" value="TRANSCRIPTIONAL REGULATOR, MARR FAMILY"/>
    <property type="match status" value="1"/>
</dbReference>
<dbReference type="InterPro" id="IPR036388">
    <property type="entry name" value="WH-like_DNA-bd_sf"/>
</dbReference>
<keyword evidence="6" id="KW-1185">Reference proteome</keyword>
<dbReference type="InterPro" id="IPR036390">
    <property type="entry name" value="WH_DNA-bd_sf"/>
</dbReference>
<evidence type="ECO:0000313" key="6">
    <source>
        <dbReference type="Proteomes" id="UP001176468"/>
    </source>
</evidence>
<dbReference type="InterPro" id="IPR039422">
    <property type="entry name" value="MarR/SlyA-like"/>
</dbReference>
<keyword evidence="1" id="KW-0805">Transcription regulation</keyword>
<accession>A0ABT8ZYC5</accession>
<sequence>MRANALISYRISLIGRLQRTRFDARARSLGITRAQWRAIYAISCYEGASQRRIAELIEVSDVTAGRLIDRLVDSGWVERRADAADRRTHRLYLTSLALPLLDRLAQLGANEETIALAGVDPAALEIALGVLDRVIANIESAPRLVEVDPIACEA</sequence>
<dbReference type="Gene3D" id="1.10.10.10">
    <property type="entry name" value="Winged helix-like DNA-binding domain superfamily/Winged helix DNA-binding domain"/>
    <property type="match status" value="1"/>
</dbReference>
<name>A0ABT8ZYC5_9SPHN</name>
<keyword evidence="3" id="KW-0804">Transcription</keyword>
<protein>
    <submittedName>
        <fullName evidence="5">MarR family transcriptional regulator</fullName>
    </submittedName>
</protein>
<dbReference type="Pfam" id="PF12802">
    <property type="entry name" value="MarR_2"/>
    <property type="match status" value="1"/>
</dbReference>